<dbReference type="GO" id="GO:0009279">
    <property type="term" value="C:cell outer membrane"/>
    <property type="evidence" value="ECO:0007669"/>
    <property type="project" value="UniProtKB-SubCell"/>
</dbReference>
<evidence type="ECO:0000259" key="12">
    <source>
        <dbReference type="Pfam" id="PF07715"/>
    </source>
</evidence>
<dbReference type="STRING" id="29529.SAMN04488122_2221"/>
<evidence type="ECO:0000313" key="14">
    <source>
        <dbReference type="Proteomes" id="UP000199310"/>
    </source>
</evidence>
<evidence type="ECO:0000256" key="3">
    <source>
        <dbReference type="ARBA" id="ARBA00022452"/>
    </source>
</evidence>
<gene>
    <name evidence="13" type="ORF">SAMN04488122_2221</name>
</gene>
<keyword evidence="6 8" id="KW-0472">Membrane</keyword>
<evidence type="ECO:0000256" key="2">
    <source>
        <dbReference type="ARBA" id="ARBA00022448"/>
    </source>
</evidence>
<dbReference type="InterPro" id="IPR039426">
    <property type="entry name" value="TonB-dep_rcpt-like"/>
</dbReference>
<keyword evidence="14" id="KW-1185">Reference proteome</keyword>
<keyword evidence="4 8" id="KW-0812">Transmembrane</keyword>
<feature type="domain" description="TonB-dependent receptor-like beta-barrel" evidence="11">
    <location>
        <begin position="491"/>
        <end position="893"/>
    </location>
</feature>
<organism evidence="13 14">
    <name type="scientific">Chitinophaga arvensicola</name>
    <dbReference type="NCBI Taxonomy" id="29529"/>
    <lineage>
        <taxon>Bacteria</taxon>
        <taxon>Pseudomonadati</taxon>
        <taxon>Bacteroidota</taxon>
        <taxon>Chitinophagia</taxon>
        <taxon>Chitinophagales</taxon>
        <taxon>Chitinophagaceae</taxon>
        <taxon>Chitinophaga</taxon>
    </lineage>
</organism>
<dbReference type="InterPro" id="IPR002105">
    <property type="entry name" value="Dockerin_1_rpt"/>
</dbReference>
<dbReference type="EMBL" id="FOJG01000001">
    <property type="protein sequence ID" value="SEW35327.1"/>
    <property type="molecule type" value="Genomic_DNA"/>
</dbReference>
<dbReference type="GO" id="GO:0004553">
    <property type="term" value="F:hydrolase activity, hydrolyzing O-glycosyl compounds"/>
    <property type="evidence" value="ECO:0007669"/>
    <property type="project" value="InterPro"/>
</dbReference>
<reference evidence="14" key="1">
    <citation type="submission" date="2016-10" db="EMBL/GenBank/DDBJ databases">
        <authorList>
            <person name="Varghese N."/>
            <person name="Submissions S."/>
        </authorList>
    </citation>
    <scope>NUCLEOTIDE SEQUENCE [LARGE SCALE GENOMIC DNA]</scope>
    <source>
        <strain evidence="14">DSM 3695</strain>
    </source>
</reference>
<keyword evidence="2 8" id="KW-0813">Transport</keyword>
<evidence type="ECO:0000256" key="6">
    <source>
        <dbReference type="ARBA" id="ARBA00023136"/>
    </source>
</evidence>
<dbReference type="Gene3D" id="2.40.170.20">
    <property type="entry name" value="TonB-dependent receptor, beta-barrel domain"/>
    <property type="match status" value="1"/>
</dbReference>
<dbReference type="PROSITE" id="PS52016">
    <property type="entry name" value="TONB_DEPENDENT_REC_3"/>
    <property type="match status" value="1"/>
</dbReference>
<dbReference type="InterPro" id="IPR036942">
    <property type="entry name" value="Beta-barrel_TonB_sf"/>
</dbReference>
<evidence type="ECO:0000256" key="1">
    <source>
        <dbReference type="ARBA" id="ARBA00004571"/>
    </source>
</evidence>
<dbReference type="Gene3D" id="2.170.130.10">
    <property type="entry name" value="TonB-dependent receptor, plug domain"/>
    <property type="match status" value="1"/>
</dbReference>
<feature type="domain" description="TonB-dependent receptor plug" evidence="12">
    <location>
        <begin position="129"/>
        <end position="238"/>
    </location>
</feature>
<dbReference type="AlphaFoldDB" id="A0A1I0R4T4"/>
<dbReference type="SUPFAM" id="SSF56935">
    <property type="entry name" value="Porins"/>
    <property type="match status" value="1"/>
</dbReference>
<keyword evidence="5 9" id="KW-0798">TonB box</keyword>
<keyword evidence="7 8" id="KW-0998">Cell outer membrane</keyword>
<dbReference type="NCBIfam" id="TIGR04057">
    <property type="entry name" value="SusC_RagA_signa"/>
    <property type="match status" value="1"/>
</dbReference>
<dbReference type="Pfam" id="PF00593">
    <property type="entry name" value="TonB_dep_Rec_b-barrel"/>
    <property type="match status" value="1"/>
</dbReference>
<evidence type="ECO:0000256" key="10">
    <source>
        <dbReference type="SAM" id="SignalP"/>
    </source>
</evidence>
<dbReference type="Pfam" id="PF07715">
    <property type="entry name" value="Plug"/>
    <property type="match status" value="1"/>
</dbReference>
<feature type="signal peptide" evidence="10">
    <location>
        <begin position="1"/>
        <end position="25"/>
    </location>
</feature>
<proteinExistence type="inferred from homology"/>
<comment type="subcellular location">
    <subcellularLocation>
        <location evidence="1 8">Cell outer membrane</location>
        <topology evidence="1 8">Multi-pass membrane protein</topology>
    </subcellularLocation>
</comment>
<keyword evidence="10" id="KW-0732">Signal</keyword>
<keyword evidence="3 8" id="KW-1134">Transmembrane beta strand</keyword>
<evidence type="ECO:0000256" key="9">
    <source>
        <dbReference type="RuleBase" id="RU003357"/>
    </source>
</evidence>
<evidence type="ECO:0000256" key="5">
    <source>
        <dbReference type="ARBA" id="ARBA00023077"/>
    </source>
</evidence>
<dbReference type="InterPro" id="IPR018247">
    <property type="entry name" value="EF_Hand_1_Ca_BS"/>
</dbReference>
<protein>
    <submittedName>
        <fullName evidence="13">TonB-linked outer membrane protein, SusC/RagA family</fullName>
    </submittedName>
</protein>
<dbReference type="Proteomes" id="UP000199310">
    <property type="component" value="Unassembled WGS sequence"/>
</dbReference>
<dbReference type="InterPro" id="IPR023996">
    <property type="entry name" value="TonB-dep_OMP_SusC/RagA"/>
</dbReference>
<evidence type="ECO:0000259" key="11">
    <source>
        <dbReference type="Pfam" id="PF00593"/>
    </source>
</evidence>
<dbReference type="OrthoDB" id="9768177at2"/>
<name>A0A1I0R4T4_9BACT</name>
<dbReference type="SUPFAM" id="SSF49464">
    <property type="entry name" value="Carboxypeptidase regulatory domain-like"/>
    <property type="match status" value="1"/>
</dbReference>
<dbReference type="InterPro" id="IPR037066">
    <property type="entry name" value="Plug_dom_sf"/>
</dbReference>
<dbReference type="InterPro" id="IPR023997">
    <property type="entry name" value="TonB-dep_OMP_SusC/RagA_CS"/>
</dbReference>
<dbReference type="PROSITE" id="PS00448">
    <property type="entry name" value="CLOS_CELLULOSOME_RPT"/>
    <property type="match status" value="1"/>
</dbReference>
<evidence type="ECO:0000256" key="8">
    <source>
        <dbReference type="PROSITE-ProRule" id="PRU01360"/>
    </source>
</evidence>
<comment type="similarity">
    <text evidence="8 9">Belongs to the TonB-dependent receptor family.</text>
</comment>
<dbReference type="Pfam" id="PF13620">
    <property type="entry name" value="CarboxypepD_reg"/>
    <property type="match status" value="1"/>
</dbReference>
<accession>A0A1I0R4T4</accession>
<evidence type="ECO:0000256" key="4">
    <source>
        <dbReference type="ARBA" id="ARBA00022692"/>
    </source>
</evidence>
<dbReference type="GO" id="GO:0000272">
    <property type="term" value="P:polysaccharide catabolic process"/>
    <property type="evidence" value="ECO:0007669"/>
    <property type="project" value="InterPro"/>
</dbReference>
<dbReference type="InterPro" id="IPR000531">
    <property type="entry name" value="Beta-barrel_TonB"/>
</dbReference>
<sequence>MSKTLPLLYRSCWLLLLLLSQQAWSQDKSAIKGLVTDEKGTPLPGVSVEISNRTDKFKANTITTENGIFTFKTLEENTYTLTFSYIGFSKKVINNYSYKKGESLSMSVEMSPIASNLNDVMVVGYGTVKKKDLTGSVEKVNVKDATKAPVRSFEEFLAGRVAGVQVSSVDGQPGSTVNIVIRGNNSISQDNSPLFVIDGFPIENPDNNNINPDEIEAIEVLKDASATAIYGARGANGVILVTTKKGNVGKPVVNFTTSLGWQENLKTMDMMTPYEFVKYQIERDGNTTDTTSPTGVYLSNGKTLDSYKSYPGIDWQSMMFRAAPIYNNSLSLSGGNNMTRYLISGSAFNQDGTIINSSYKRYQGRINLDQQINTRLKAGINTNYSYLLRSGISPSESGNNAATTLLYSVFGSAPLTSPKNGTGLEDELFDPSVDLTSDYRINPIINQQNLVRRNISKILSANAYVEYLIMPELVLRVTGGVNNSAVRTESLNNSNTLYGNKRTTWGASYGPNGAISFISNDSWLNENTLSWNKKINNDHTFSVVAGMTEQGGKTSTYGFGAFNLPNESLGLSGLEEGSPLPNATRAASSQWNMLSFLGRVNYNYKSKYLLTLSYRADASSKFSEANRWAYFPSGAVAWRFSDENFLKPLSFLSDGKLRLSYGLTGNNRVNDFAYLSTFGLPLGNTYVFNNNYQSSIIPLTISNPDLKWETTSQFNAGIDLSFFRNRLSLTADVYKKKTNDLLLNAAMPTSTGYNAAYKNIGSMQNQGLELTISAMPVQQKNFTWNTSFNISFNQSKVLSLTEGQEAITSSIAWDNNWSSLPAYISKIGMPLGNMYGYIWDGVYQYSDFNKATNGTYILKDNVPTNGNTRNNIKPGDIRYRDINGDGVVNASDYTVIGRGLPIHTGGFNNSFTYKQFDLNVFFQWSYGNDVLNVNRLLFEGNIFNRTYFNQFASYEKRWTPTNTNTDLYRTNGFYGGGYSSRTVEDGSFLRLKTLALGYSLPASLLKQAKITRLRIYAAAQNVFTWTKYSGMDPEVNTYNSVLTPGFDYSAYPRARTITFGANVSF</sequence>
<dbReference type="FunFam" id="2.170.130.10:FF:000008">
    <property type="entry name" value="SusC/RagA family TonB-linked outer membrane protein"/>
    <property type="match status" value="1"/>
</dbReference>
<feature type="chain" id="PRO_5011778302" evidence="10">
    <location>
        <begin position="26"/>
        <end position="1065"/>
    </location>
</feature>
<dbReference type="Gene3D" id="2.60.40.1120">
    <property type="entry name" value="Carboxypeptidase-like, regulatory domain"/>
    <property type="match status" value="1"/>
</dbReference>
<dbReference type="RefSeq" id="WP_089894508.1">
    <property type="nucleotide sequence ID" value="NZ_FOJG01000001.1"/>
</dbReference>
<dbReference type="InterPro" id="IPR012910">
    <property type="entry name" value="Plug_dom"/>
</dbReference>
<dbReference type="PROSITE" id="PS00018">
    <property type="entry name" value="EF_HAND_1"/>
    <property type="match status" value="1"/>
</dbReference>
<evidence type="ECO:0000256" key="7">
    <source>
        <dbReference type="ARBA" id="ARBA00023237"/>
    </source>
</evidence>
<evidence type="ECO:0000313" key="13">
    <source>
        <dbReference type="EMBL" id="SEW35327.1"/>
    </source>
</evidence>
<dbReference type="NCBIfam" id="TIGR04056">
    <property type="entry name" value="OMP_RagA_SusC"/>
    <property type="match status" value="1"/>
</dbReference>
<dbReference type="InterPro" id="IPR008969">
    <property type="entry name" value="CarboxyPept-like_regulatory"/>
</dbReference>